<feature type="signal peptide" evidence="2">
    <location>
        <begin position="1"/>
        <end position="29"/>
    </location>
</feature>
<evidence type="ECO:0000313" key="3">
    <source>
        <dbReference type="EMBL" id="MBB5998339.1"/>
    </source>
</evidence>
<dbReference type="EMBL" id="JACHLY010000001">
    <property type="protein sequence ID" value="MBB5998339.1"/>
    <property type="molecule type" value="Genomic_DNA"/>
</dbReference>
<organism evidence="3 4">
    <name type="scientific">Streptomonospora salina</name>
    <dbReference type="NCBI Taxonomy" id="104205"/>
    <lineage>
        <taxon>Bacteria</taxon>
        <taxon>Bacillati</taxon>
        <taxon>Actinomycetota</taxon>
        <taxon>Actinomycetes</taxon>
        <taxon>Streptosporangiales</taxon>
        <taxon>Nocardiopsidaceae</taxon>
        <taxon>Streptomonospora</taxon>
    </lineage>
</organism>
<protein>
    <recommendedName>
        <fullName evidence="5">Secreted protein</fullName>
    </recommendedName>
</protein>
<evidence type="ECO:0000256" key="1">
    <source>
        <dbReference type="SAM" id="MobiDB-lite"/>
    </source>
</evidence>
<dbReference type="RefSeq" id="WP_184634513.1">
    <property type="nucleotide sequence ID" value="NZ_BAABKT010000014.1"/>
</dbReference>
<keyword evidence="4" id="KW-1185">Reference proteome</keyword>
<proteinExistence type="predicted"/>
<reference evidence="3 4" key="1">
    <citation type="submission" date="2020-08" db="EMBL/GenBank/DDBJ databases">
        <title>Sequencing the genomes of 1000 actinobacteria strains.</title>
        <authorList>
            <person name="Klenk H.-P."/>
        </authorList>
    </citation>
    <scope>NUCLEOTIDE SEQUENCE [LARGE SCALE GENOMIC DNA]</scope>
    <source>
        <strain evidence="3 4">DSM 44593</strain>
    </source>
</reference>
<gene>
    <name evidence="3" type="ORF">HNR25_002090</name>
</gene>
<accession>A0A841EAJ0</accession>
<evidence type="ECO:0008006" key="5">
    <source>
        <dbReference type="Google" id="ProtNLM"/>
    </source>
</evidence>
<dbReference type="Proteomes" id="UP000578077">
    <property type="component" value="Unassembled WGS sequence"/>
</dbReference>
<sequence length="115" mass="12076">MRLKTTKPTLLLAGAAAALALSTGAPALADSPSPEKESPRESPAPAERLADVCPSDPGRDSDLTDEELAGIKEALTETERLEGDGGDFSEEQAIDICRRSKGLPNAVEERPNYTG</sequence>
<feature type="region of interest" description="Disordered" evidence="1">
    <location>
        <begin position="26"/>
        <end position="64"/>
    </location>
</feature>
<evidence type="ECO:0000256" key="2">
    <source>
        <dbReference type="SAM" id="SignalP"/>
    </source>
</evidence>
<feature type="compositionally biased region" description="Acidic residues" evidence="1">
    <location>
        <begin position="84"/>
        <end position="93"/>
    </location>
</feature>
<comment type="caution">
    <text evidence="3">The sequence shown here is derived from an EMBL/GenBank/DDBJ whole genome shotgun (WGS) entry which is preliminary data.</text>
</comment>
<evidence type="ECO:0000313" key="4">
    <source>
        <dbReference type="Proteomes" id="UP000578077"/>
    </source>
</evidence>
<feature type="region of interest" description="Disordered" evidence="1">
    <location>
        <begin position="76"/>
        <end position="115"/>
    </location>
</feature>
<name>A0A841EAJ0_9ACTN</name>
<keyword evidence="2" id="KW-0732">Signal</keyword>
<feature type="chain" id="PRO_5032271502" description="Secreted protein" evidence="2">
    <location>
        <begin position="30"/>
        <end position="115"/>
    </location>
</feature>
<dbReference type="AlphaFoldDB" id="A0A841EAJ0"/>